<evidence type="ECO:0000256" key="4">
    <source>
        <dbReference type="ARBA" id="ARBA00023235"/>
    </source>
</evidence>
<sequence length="161" mass="18054">MLKNSLLLGFFFLLVAFSACQKKTVYDGEAQLAVDEARIKKWADSTDVTLLRDESGLYYEILSEGTGERPDLSDSLVVEYEGRLLGDSLTFSSANDLRPYGFVLQKSIEGWKIGLPLIKQGGRIRLLIPSPLGYKDYLVGNLPRNAVLDFTIDLKKIFKNK</sequence>
<dbReference type="SUPFAM" id="SSF54534">
    <property type="entry name" value="FKBP-like"/>
    <property type="match status" value="1"/>
</dbReference>
<dbReference type="PANTHER" id="PTHR43811:SF19">
    <property type="entry name" value="39 KDA FK506-BINDING NUCLEAR PROTEIN"/>
    <property type="match status" value="1"/>
</dbReference>
<comment type="caution">
    <text evidence="9">The sequence shown here is derived from an EMBL/GenBank/DDBJ whole genome shotgun (WGS) entry which is preliminary data.</text>
</comment>
<dbReference type="EC" id="5.2.1.8" evidence="6"/>
<evidence type="ECO:0000256" key="1">
    <source>
        <dbReference type="ARBA" id="ARBA00000971"/>
    </source>
</evidence>
<dbReference type="RefSeq" id="WP_131592226.1">
    <property type="nucleotide sequence ID" value="NZ_SJSL01000001.1"/>
</dbReference>
<protein>
    <recommendedName>
        <fullName evidence="6">Peptidyl-prolyl cis-trans isomerase</fullName>
        <ecNumber evidence="6">5.2.1.8</ecNumber>
    </recommendedName>
</protein>
<proteinExistence type="inferred from homology"/>
<evidence type="ECO:0000256" key="6">
    <source>
        <dbReference type="RuleBase" id="RU003915"/>
    </source>
</evidence>
<name>A0A4R0NU53_9SPHI</name>
<dbReference type="EMBL" id="SJSL01000001">
    <property type="protein sequence ID" value="TCD02564.1"/>
    <property type="molecule type" value="Genomic_DNA"/>
</dbReference>
<keyword evidence="4 5" id="KW-0413">Isomerase</keyword>
<keyword evidence="7" id="KW-0732">Signal</keyword>
<evidence type="ECO:0000256" key="3">
    <source>
        <dbReference type="ARBA" id="ARBA00023110"/>
    </source>
</evidence>
<evidence type="ECO:0000256" key="5">
    <source>
        <dbReference type="PROSITE-ProRule" id="PRU00277"/>
    </source>
</evidence>
<evidence type="ECO:0000259" key="8">
    <source>
        <dbReference type="PROSITE" id="PS50059"/>
    </source>
</evidence>
<dbReference type="PANTHER" id="PTHR43811">
    <property type="entry name" value="FKBP-TYPE PEPTIDYL-PROLYL CIS-TRANS ISOMERASE FKPA"/>
    <property type="match status" value="1"/>
</dbReference>
<evidence type="ECO:0000256" key="7">
    <source>
        <dbReference type="SAM" id="SignalP"/>
    </source>
</evidence>
<gene>
    <name evidence="9" type="ORF">EZ437_00825</name>
</gene>
<reference evidence="9 10" key="1">
    <citation type="submission" date="2019-02" db="EMBL/GenBank/DDBJ databases">
        <title>Pedobacter sp. RP-1-14 sp. nov., isolated from Arctic soil.</title>
        <authorList>
            <person name="Dahal R.H."/>
        </authorList>
    </citation>
    <scope>NUCLEOTIDE SEQUENCE [LARGE SCALE GENOMIC DNA]</scope>
    <source>
        <strain evidence="9 10">RP-1-14</strain>
    </source>
</reference>
<dbReference type="AlphaFoldDB" id="A0A4R0NU53"/>
<evidence type="ECO:0000313" key="10">
    <source>
        <dbReference type="Proteomes" id="UP000293347"/>
    </source>
</evidence>
<keyword evidence="3 5" id="KW-0697">Rotamase</keyword>
<dbReference type="Gene3D" id="3.10.50.40">
    <property type="match status" value="1"/>
</dbReference>
<comment type="catalytic activity">
    <reaction evidence="1 5 6">
        <text>[protein]-peptidylproline (omega=180) = [protein]-peptidylproline (omega=0)</text>
        <dbReference type="Rhea" id="RHEA:16237"/>
        <dbReference type="Rhea" id="RHEA-COMP:10747"/>
        <dbReference type="Rhea" id="RHEA-COMP:10748"/>
        <dbReference type="ChEBI" id="CHEBI:83833"/>
        <dbReference type="ChEBI" id="CHEBI:83834"/>
        <dbReference type="EC" id="5.2.1.8"/>
    </reaction>
</comment>
<feature type="domain" description="PPIase FKBP-type" evidence="8">
    <location>
        <begin position="73"/>
        <end position="158"/>
    </location>
</feature>
<organism evidence="9 10">
    <name type="scientific">Pedobacter psychroterrae</name>
    <dbReference type="NCBI Taxonomy" id="2530453"/>
    <lineage>
        <taxon>Bacteria</taxon>
        <taxon>Pseudomonadati</taxon>
        <taxon>Bacteroidota</taxon>
        <taxon>Sphingobacteriia</taxon>
        <taxon>Sphingobacteriales</taxon>
        <taxon>Sphingobacteriaceae</taxon>
        <taxon>Pedobacter</taxon>
    </lineage>
</organism>
<dbReference type="OrthoDB" id="669809at2"/>
<feature type="signal peptide" evidence="7">
    <location>
        <begin position="1"/>
        <end position="21"/>
    </location>
</feature>
<dbReference type="PROSITE" id="PS50059">
    <property type="entry name" value="FKBP_PPIASE"/>
    <property type="match status" value="1"/>
</dbReference>
<dbReference type="InterPro" id="IPR046357">
    <property type="entry name" value="PPIase_dom_sf"/>
</dbReference>
<comment type="similarity">
    <text evidence="2 6">Belongs to the FKBP-type PPIase family.</text>
</comment>
<accession>A0A4R0NU53</accession>
<dbReference type="PROSITE" id="PS51257">
    <property type="entry name" value="PROKAR_LIPOPROTEIN"/>
    <property type="match status" value="1"/>
</dbReference>
<keyword evidence="10" id="KW-1185">Reference proteome</keyword>
<dbReference type="Pfam" id="PF00254">
    <property type="entry name" value="FKBP_C"/>
    <property type="match status" value="1"/>
</dbReference>
<evidence type="ECO:0000256" key="2">
    <source>
        <dbReference type="ARBA" id="ARBA00006577"/>
    </source>
</evidence>
<dbReference type="InterPro" id="IPR001179">
    <property type="entry name" value="PPIase_FKBP_dom"/>
</dbReference>
<dbReference type="GO" id="GO:0003755">
    <property type="term" value="F:peptidyl-prolyl cis-trans isomerase activity"/>
    <property type="evidence" value="ECO:0007669"/>
    <property type="project" value="UniProtKB-UniRule"/>
</dbReference>
<dbReference type="Proteomes" id="UP000293347">
    <property type="component" value="Unassembled WGS sequence"/>
</dbReference>
<evidence type="ECO:0000313" key="9">
    <source>
        <dbReference type="EMBL" id="TCD02564.1"/>
    </source>
</evidence>
<feature type="chain" id="PRO_5020677382" description="Peptidyl-prolyl cis-trans isomerase" evidence="7">
    <location>
        <begin position="22"/>
        <end position="161"/>
    </location>
</feature>